<name>A0A8S1MJK4_PARPR</name>
<gene>
    <name evidence="10" type="ORF">PPRIM_AZ9-3.1.T0600182</name>
</gene>
<comment type="caution">
    <text evidence="10">The sequence shown here is derived from an EMBL/GenBank/DDBJ whole genome shotgun (WGS) entry which is preliminary data.</text>
</comment>
<dbReference type="PROSITE" id="PS50157">
    <property type="entry name" value="ZINC_FINGER_C2H2_2"/>
    <property type="match status" value="5"/>
</dbReference>
<dbReference type="GO" id="GO:0005634">
    <property type="term" value="C:nucleus"/>
    <property type="evidence" value="ECO:0007669"/>
    <property type="project" value="UniProtKB-SubCell"/>
</dbReference>
<dbReference type="GO" id="GO:0008270">
    <property type="term" value="F:zinc ion binding"/>
    <property type="evidence" value="ECO:0007669"/>
    <property type="project" value="UniProtKB-KW"/>
</dbReference>
<dbReference type="FunFam" id="3.30.160.60:FF:000340">
    <property type="entry name" value="zinc finger protein 473 isoform X1"/>
    <property type="match status" value="1"/>
</dbReference>
<keyword evidence="7" id="KW-0539">Nucleus</keyword>
<feature type="domain" description="C2H2-type" evidence="9">
    <location>
        <begin position="4"/>
        <end position="31"/>
    </location>
</feature>
<evidence type="ECO:0000256" key="8">
    <source>
        <dbReference type="PROSITE-ProRule" id="PRU00042"/>
    </source>
</evidence>
<keyword evidence="5" id="KW-0862">Zinc</keyword>
<evidence type="ECO:0000256" key="5">
    <source>
        <dbReference type="ARBA" id="ARBA00022833"/>
    </source>
</evidence>
<evidence type="ECO:0000313" key="10">
    <source>
        <dbReference type="EMBL" id="CAD8078651.1"/>
    </source>
</evidence>
<keyword evidence="4 8" id="KW-0863">Zinc-finger</keyword>
<dbReference type="PANTHER" id="PTHR16515:SF57">
    <property type="entry name" value="ZINC FINGER PROTEIN 154-LIKE"/>
    <property type="match status" value="1"/>
</dbReference>
<feature type="domain" description="C2H2-type" evidence="9">
    <location>
        <begin position="117"/>
        <end position="146"/>
    </location>
</feature>
<evidence type="ECO:0000256" key="6">
    <source>
        <dbReference type="ARBA" id="ARBA00023125"/>
    </source>
</evidence>
<sequence length="304" mass="36138">MTEFTCNTCEKQFKLKRTLEAHQMIHTGEKPYECVQCQQRFRQYSSLQKHQRTHSGAKPYQCEECKQAFSQISNLKRHKRKHSNEKPYKCEECGKQFITSQNYQQHNSKHQQDRKQYKCENGCGKTYFYICSLKKHEKEMHQKKDKPIFTSESYNQQIKNLKDFFTCNHPQIIHKNHVDVLFNGCLYYYNEENQKIEYHELVDTAKLECDPVKDHQHFKKDHQFAQIDCSQCPQEVNCCLATNQGNVQEQEYPQSYVLHYHGPNCGHPIVLHNGHVDYLVNEVLHYPHDGHCDNHGILNRITVQ</sequence>
<dbReference type="PROSITE" id="PS00028">
    <property type="entry name" value="ZINC_FINGER_C2H2_1"/>
    <property type="match status" value="5"/>
</dbReference>
<organism evidence="10 11">
    <name type="scientific">Paramecium primaurelia</name>
    <dbReference type="NCBI Taxonomy" id="5886"/>
    <lineage>
        <taxon>Eukaryota</taxon>
        <taxon>Sar</taxon>
        <taxon>Alveolata</taxon>
        <taxon>Ciliophora</taxon>
        <taxon>Intramacronucleata</taxon>
        <taxon>Oligohymenophorea</taxon>
        <taxon>Peniculida</taxon>
        <taxon>Parameciidae</taxon>
        <taxon>Paramecium</taxon>
    </lineage>
</organism>
<keyword evidence="3" id="KW-0677">Repeat</keyword>
<evidence type="ECO:0000256" key="2">
    <source>
        <dbReference type="ARBA" id="ARBA00022723"/>
    </source>
</evidence>
<dbReference type="GO" id="GO:0010468">
    <property type="term" value="P:regulation of gene expression"/>
    <property type="evidence" value="ECO:0007669"/>
    <property type="project" value="TreeGrafter"/>
</dbReference>
<evidence type="ECO:0000256" key="3">
    <source>
        <dbReference type="ARBA" id="ARBA00022737"/>
    </source>
</evidence>
<evidence type="ECO:0000313" key="11">
    <source>
        <dbReference type="Proteomes" id="UP000688137"/>
    </source>
</evidence>
<dbReference type="InterPro" id="IPR013087">
    <property type="entry name" value="Znf_C2H2_type"/>
</dbReference>
<protein>
    <recommendedName>
        <fullName evidence="9">C2H2-type domain-containing protein</fullName>
    </recommendedName>
</protein>
<keyword evidence="6" id="KW-0238">DNA-binding</keyword>
<accession>A0A8S1MJK4</accession>
<feature type="domain" description="C2H2-type" evidence="9">
    <location>
        <begin position="60"/>
        <end position="87"/>
    </location>
</feature>
<evidence type="ECO:0000256" key="4">
    <source>
        <dbReference type="ARBA" id="ARBA00022771"/>
    </source>
</evidence>
<dbReference type="Pfam" id="PF00096">
    <property type="entry name" value="zf-C2H2"/>
    <property type="match status" value="4"/>
</dbReference>
<dbReference type="SMART" id="SM00355">
    <property type="entry name" value="ZnF_C2H2"/>
    <property type="match status" value="5"/>
</dbReference>
<dbReference type="InterPro" id="IPR050331">
    <property type="entry name" value="Zinc_finger"/>
</dbReference>
<comment type="subcellular location">
    <subcellularLocation>
        <location evidence="1">Nucleus</location>
    </subcellularLocation>
</comment>
<dbReference type="AlphaFoldDB" id="A0A8S1MJK4"/>
<dbReference type="FunFam" id="3.30.160.60:FF:000557">
    <property type="entry name" value="zinc finger and SCAN domain-containing protein 29"/>
    <property type="match status" value="1"/>
</dbReference>
<evidence type="ECO:0000256" key="1">
    <source>
        <dbReference type="ARBA" id="ARBA00004123"/>
    </source>
</evidence>
<dbReference type="FunFam" id="3.30.160.60:FF:002343">
    <property type="entry name" value="Zinc finger protein 33A"/>
    <property type="match status" value="1"/>
</dbReference>
<proteinExistence type="predicted"/>
<dbReference type="PANTHER" id="PTHR16515">
    <property type="entry name" value="PR DOMAIN ZINC FINGER PROTEIN"/>
    <property type="match status" value="1"/>
</dbReference>
<feature type="domain" description="C2H2-type" evidence="9">
    <location>
        <begin position="32"/>
        <end position="59"/>
    </location>
</feature>
<evidence type="ECO:0000256" key="7">
    <source>
        <dbReference type="ARBA" id="ARBA00023242"/>
    </source>
</evidence>
<evidence type="ECO:0000259" key="9">
    <source>
        <dbReference type="PROSITE" id="PS50157"/>
    </source>
</evidence>
<reference evidence="10" key="1">
    <citation type="submission" date="2021-01" db="EMBL/GenBank/DDBJ databases">
        <authorList>
            <consortium name="Genoscope - CEA"/>
            <person name="William W."/>
        </authorList>
    </citation>
    <scope>NUCLEOTIDE SEQUENCE</scope>
</reference>
<keyword evidence="11" id="KW-1185">Reference proteome</keyword>
<feature type="domain" description="C2H2-type" evidence="9">
    <location>
        <begin position="88"/>
        <end position="115"/>
    </location>
</feature>
<keyword evidence="2" id="KW-0479">Metal-binding</keyword>
<dbReference type="Proteomes" id="UP000688137">
    <property type="component" value="Unassembled WGS sequence"/>
</dbReference>
<dbReference type="FunFam" id="3.30.160.60:FF:000176">
    <property type="entry name" value="zinc finger protein 70"/>
    <property type="match status" value="1"/>
</dbReference>
<dbReference type="EMBL" id="CAJJDM010000061">
    <property type="protein sequence ID" value="CAD8078651.1"/>
    <property type="molecule type" value="Genomic_DNA"/>
</dbReference>
<dbReference type="GO" id="GO:0003677">
    <property type="term" value="F:DNA binding"/>
    <property type="evidence" value="ECO:0007669"/>
    <property type="project" value="UniProtKB-KW"/>
</dbReference>